<evidence type="ECO:0000313" key="1">
    <source>
        <dbReference type="EMBL" id="KAE8673852.1"/>
    </source>
</evidence>
<reference evidence="1" key="1">
    <citation type="submission" date="2019-09" db="EMBL/GenBank/DDBJ databases">
        <title>Draft genome information of white flower Hibiscus syriacus.</title>
        <authorList>
            <person name="Kim Y.-M."/>
        </authorList>
    </citation>
    <scope>NUCLEOTIDE SEQUENCE [LARGE SCALE GENOMIC DNA]</scope>
    <source>
        <strain evidence="1">YM2019G1</strain>
    </source>
</reference>
<accession>A0A6A2XEN1</accession>
<keyword evidence="2" id="KW-1185">Reference proteome</keyword>
<evidence type="ECO:0000313" key="2">
    <source>
        <dbReference type="Proteomes" id="UP000436088"/>
    </source>
</evidence>
<protein>
    <submittedName>
        <fullName evidence="1">Nucleosome/chromatin assembly factor group</fullName>
    </submittedName>
</protein>
<dbReference type="Proteomes" id="UP000436088">
    <property type="component" value="Unassembled WGS sequence"/>
</dbReference>
<name>A0A6A2XEN1_HIBSY</name>
<proteinExistence type="predicted"/>
<dbReference type="AlphaFoldDB" id="A0A6A2XEN1"/>
<dbReference type="PANTHER" id="PTHR48218:SF3">
    <property type="entry name" value="OS07G0170800 PROTEIN"/>
    <property type="match status" value="1"/>
</dbReference>
<dbReference type="EMBL" id="VEPZ02001421">
    <property type="protein sequence ID" value="KAE8673852.1"/>
    <property type="molecule type" value="Genomic_DNA"/>
</dbReference>
<sequence length="125" mass="14221">MGRHTFLVHPKSGDYLSWRLIRYLSWMARIMKDDHIWEFHFNKAGPEFWRNLDPYWKGTGPLMRRYFHPDGSQTAGADGKAWGGQECCYSIVTSIVGLDNSSFQEIRTGSGKCLTASTATPAFPT</sequence>
<dbReference type="PANTHER" id="PTHR48218">
    <property type="entry name" value="F-BOX DOMAIN CONTAINING PROTEIN"/>
    <property type="match status" value="1"/>
</dbReference>
<organism evidence="1 2">
    <name type="scientific">Hibiscus syriacus</name>
    <name type="common">Rose of Sharon</name>
    <dbReference type="NCBI Taxonomy" id="106335"/>
    <lineage>
        <taxon>Eukaryota</taxon>
        <taxon>Viridiplantae</taxon>
        <taxon>Streptophyta</taxon>
        <taxon>Embryophyta</taxon>
        <taxon>Tracheophyta</taxon>
        <taxon>Spermatophyta</taxon>
        <taxon>Magnoliopsida</taxon>
        <taxon>eudicotyledons</taxon>
        <taxon>Gunneridae</taxon>
        <taxon>Pentapetalae</taxon>
        <taxon>rosids</taxon>
        <taxon>malvids</taxon>
        <taxon>Malvales</taxon>
        <taxon>Malvaceae</taxon>
        <taxon>Malvoideae</taxon>
        <taxon>Hibiscus</taxon>
    </lineage>
</organism>
<gene>
    <name evidence="1" type="ORF">F3Y22_tig00111769pilonHSYRG00031</name>
</gene>
<comment type="caution">
    <text evidence="1">The sequence shown here is derived from an EMBL/GenBank/DDBJ whole genome shotgun (WGS) entry which is preliminary data.</text>
</comment>